<proteinExistence type="predicted"/>
<protein>
    <recommendedName>
        <fullName evidence="3">Halobacterial output domain-containing protein</fullName>
    </recommendedName>
</protein>
<dbReference type="RefSeq" id="WP_219507077.1">
    <property type="nucleotide sequence ID" value="NZ_JAHXDN010000008.1"/>
</dbReference>
<dbReference type="InterPro" id="IPR045389">
    <property type="entry name" value="DUF6522"/>
</dbReference>
<reference evidence="1" key="1">
    <citation type="submission" date="2021-07" db="EMBL/GenBank/DDBJ databases">
        <title>Roseobacter insulae sp. nov., isolated from a tidal flat.</title>
        <authorList>
            <person name="Park S."/>
            <person name="Yoon J.-H."/>
        </authorList>
    </citation>
    <scope>NUCLEOTIDE SEQUENCE</scope>
    <source>
        <strain evidence="1">YSTF-M11</strain>
    </source>
</reference>
<gene>
    <name evidence="1" type="ORF">KX928_22010</name>
</gene>
<keyword evidence="2" id="KW-1185">Reference proteome</keyword>
<dbReference type="AlphaFoldDB" id="A0A9X1K2P3"/>
<dbReference type="Pfam" id="PF20132">
    <property type="entry name" value="DUF6522"/>
    <property type="match status" value="1"/>
</dbReference>
<evidence type="ECO:0008006" key="3">
    <source>
        <dbReference type="Google" id="ProtNLM"/>
    </source>
</evidence>
<dbReference type="EMBL" id="JAHXDN010000008">
    <property type="protein sequence ID" value="MBW4710474.1"/>
    <property type="molecule type" value="Genomic_DNA"/>
</dbReference>
<organism evidence="1 2">
    <name type="scientific">Roseobacter insulae</name>
    <dbReference type="NCBI Taxonomy" id="2859783"/>
    <lineage>
        <taxon>Bacteria</taxon>
        <taxon>Pseudomonadati</taxon>
        <taxon>Pseudomonadota</taxon>
        <taxon>Alphaproteobacteria</taxon>
        <taxon>Rhodobacterales</taxon>
        <taxon>Roseobacteraceae</taxon>
        <taxon>Roseobacter</taxon>
    </lineage>
</organism>
<evidence type="ECO:0000313" key="2">
    <source>
        <dbReference type="Proteomes" id="UP001138661"/>
    </source>
</evidence>
<comment type="caution">
    <text evidence="1">The sequence shown here is derived from an EMBL/GenBank/DDBJ whole genome shotgun (WGS) entry which is preliminary data.</text>
</comment>
<evidence type="ECO:0000313" key="1">
    <source>
        <dbReference type="EMBL" id="MBW4710474.1"/>
    </source>
</evidence>
<accession>A0A9X1K2P3</accession>
<dbReference type="Proteomes" id="UP001138661">
    <property type="component" value="Unassembled WGS sequence"/>
</dbReference>
<name>A0A9X1K2P3_9RHOB</name>
<sequence length="84" mass="9141">MKVTTENGTPTVDAHDLGALLDLPPDRVQAGMRSSAITSRFETGVDEDAGRMRLTFRYNGKRVRLTCTGDGEVLSTVRVTTGDR</sequence>